<accession>A0ACC2QTG7</accession>
<keyword evidence="2" id="KW-1185">Reference proteome</keyword>
<comment type="caution">
    <text evidence="1">The sequence shown here is derived from an EMBL/GenBank/DDBJ whole genome shotgun (WGS) entry which is preliminary data.</text>
</comment>
<reference evidence="1" key="1">
    <citation type="submission" date="2023-03" db="EMBL/GenBank/DDBJ databases">
        <title>Chromosome-level genomes of two armyworms, Mythimna separata and Mythimna loreyi, provide insights into the biosynthesis and reception of sex pheromones.</title>
        <authorList>
            <person name="Zhao H."/>
        </authorList>
    </citation>
    <scope>NUCLEOTIDE SEQUENCE</scope>
    <source>
        <strain evidence="1">BeijingLab</strain>
    </source>
</reference>
<evidence type="ECO:0000313" key="2">
    <source>
        <dbReference type="Proteomes" id="UP001231649"/>
    </source>
</evidence>
<dbReference type="Proteomes" id="UP001231649">
    <property type="component" value="Chromosome 14"/>
</dbReference>
<protein>
    <submittedName>
        <fullName evidence="1">Uncharacterized protein</fullName>
    </submittedName>
</protein>
<gene>
    <name evidence="1" type="ORF">PYW08_003334</name>
</gene>
<name>A0ACC2QTG7_9NEOP</name>
<organism evidence="1 2">
    <name type="scientific">Mythimna loreyi</name>
    <dbReference type="NCBI Taxonomy" id="667449"/>
    <lineage>
        <taxon>Eukaryota</taxon>
        <taxon>Metazoa</taxon>
        <taxon>Ecdysozoa</taxon>
        <taxon>Arthropoda</taxon>
        <taxon>Hexapoda</taxon>
        <taxon>Insecta</taxon>
        <taxon>Pterygota</taxon>
        <taxon>Neoptera</taxon>
        <taxon>Endopterygota</taxon>
        <taxon>Lepidoptera</taxon>
        <taxon>Glossata</taxon>
        <taxon>Ditrysia</taxon>
        <taxon>Noctuoidea</taxon>
        <taxon>Noctuidae</taxon>
        <taxon>Noctuinae</taxon>
        <taxon>Hadenini</taxon>
        <taxon>Mythimna</taxon>
    </lineage>
</organism>
<dbReference type="EMBL" id="CM056790">
    <property type="protein sequence ID" value="KAJ8723422.1"/>
    <property type="molecule type" value="Genomic_DNA"/>
</dbReference>
<sequence>MAPAIPDRWIPYKACGNVIEGTRIICFKVPLKKSVQTANKDIKQIWTVPTLLETIPNLAGVIDLTNTARYYNPEELQSKGVLHKKIYIPGRIIPPEEKVIEFMDTVDEFLGKDCDALVGVHCTHGLNRTGYMVCRYMRDRLGVPAKDAIKKFEKARGYEIERENYLADLLGTKPPPPDLGKETVIKSIGGGIPYKRSPLVEDEDLPEADRNRDRYNRYNRSSNNRNHDRYNSGRSTGNDNSFRRNRDTDTNWRRRPDSDKRSSYDYKNDY</sequence>
<proteinExistence type="predicted"/>
<evidence type="ECO:0000313" key="1">
    <source>
        <dbReference type="EMBL" id="KAJ8723422.1"/>
    </source>
</evidence>